<keyword evidence="3" id="KW-1185">Reference proteome</keyword>
<proteinExistence type="predicted"/>
<evidence type="ECO:0000313" key="3">
    <source>
        <dbReference type="Proteomes" id="UP001185012"/>
    </source>
</evidence>
<feature type="transmembrane region" description="Helical" evidence="1">
    <location>
        <begin position="54"/>
        <end position="72"/>
    </location>
</feature>
<accession>A0ABU1IS79</accession>
<evidence type="ECO:0008006" key="4">
    <source>
        <dbReference type="Google" id="ProtNLM"/>
    </source>
</evidence>
<evidence type="ECO:0000313" key="2">
    <source>
        <dbReference type="EMBL" id="MDR6227641.1"/>
    </source>
</evidence>
<dbReference type="EMBL" id="JAVDQG010000015">
    <property type="protein sequence ID" value="MDR6227641.1"/>
    <property type="molecule type" value="Genomic_DNA"/>
</dbReference>
<keyword evidence="1" id="KW-0812">Transmembrane</keyword>
<protein>
    <recommendedName>
        <fullName evidence="4">Phosphatidate cytidylyltransferase</fullName>
    </recommendedName>
</protein>
<dbReference type="Proteomes" id="UP001185012">
    <property type="component" value="Unassembled WGS sequence"/>
</dbReference>
<keyword evidence="1" id="KW-0472">Membrane</keyword>
<reference evidence="2 3" key="1">
    <citation type="submission" date="2023-07" db="EMBL/GenBank/DDBJ databases">
        <title>Genomic Encyclopedia of Type Strains, Phase IV (KMG-IV): sequencing the most valuable type-strain genomes for metagenomic binning, comparative biology and taxonomic classification.</title>
        <authorList>
            <person name="Goeker M."/>
        </authorList>
    </citation>
    <scope>NUCLEOTIDE SEQUENCE [LARGE SCALE GENOMIC DNA]</scope>
    <source>
        <strain evidence="2 3">DSM 45903</strain>
    </source>
</reference>
<organism evidence="2 3">
    <name type="scientific">Desmospora profundinema</name>
    <dbReference type="NCBI Taxonomy" id="1571184"/>
    <lineage>
        <taxon>Bacteria</taxon>
        <taxon>Bacillati</taxon>
        <taxon>Bacillota</taxon>
        <taxon>Bacilli</taxon>
        <taxon>Bacillales</taxon>
        <taxon>Thermoactinomycetaceae</taxon>
        <taxon>Desmospora</taxon>
    </lineage>
</organism>
<comment type="caution">
    <text evidence="2">The sequence shown here is derived from an EMBL/GenBank/DDBJ whole genome shotgun (WGS) entry which is preliminary data.</text>
</comment>
<evidence type="ECO:0000256" key="1">
    <source>
        <dbReference type="SAM" id="Phobius"/>
    </source>
</evidence>
<keyword evidence="1" id="KW-1133">Transmembrane helix</keyword>
<sequence>MNRILSVIMVITLTCAIFLEGRIYNVLFGLSLLAMGVYDVYKDWNNPKRRYMKIAFYVPLTIVIYYVVMYVMK</sequence>
<name>A0ABU1IS79_9BACL</name>
<gene>
    <name evidence="2" type="ORF">JOE21_003686</name>
</gene>